<dbReference type="AlphaFoldDB" id="A0A964E354"/>
<comment type="caution">
    <text evidence="2">The sequence shown here is derived from an EMBL/GenBank/DDBJ whole genome shotgun (WGS) entry which is preliminary data.</text>
</comment>
<dbReference type="RefSeq" id="WP_227306702.1">
    <property type="nucleotide sequence ID" value="NZ_JAESVA010000002.1"/>
</dbReference>
<keyword evidence="3" id="KW-1185">Reference proteome</keyword>
<name>A0A964E354_9PROT</name>
<dbReference type="InterPro" id="IPR011681">
    <property type="entry name" value="GcrA"/>
</dbReference>
<feature type="region of interest" description="Disordered" evidence="1">
    <location>
        <begin position="37"/>
        <end position="66"/>
    </location>
</feature>
<evidence type="ECO:0008006" key="4">
    <source>
        <dbReference type="Google" id="ProtNLM"/>
    </source>
</evidence>
<dbReference type="Pfam" id="PF07750">
    <property type="entry name" value="GcrA"/>
    <property type="match status" value="1"/>
</dbReference>
<gene>
    <name evidence="2" type="ORF">ACELLULO517_07605</name>
</gene>
<sequence length="135" mass="14546">MIGNPLSAEEESVIRTEWAAGTSMQDIADRVGRTKNSVSGHIHRMGLPARPSPIRTSSAPRATTRKPLPVQFIGEAISPPTHFAPIAAGKCQWLEGRPRDLNFCHAPTVPGRSWCCAHLARVYVQSVPKGADLAA</sequence>
<evidence type="ECO:0000313" key="3">
    <source>
        <dbReference type="Proteomes" id="UP000721844"/>
    </source>
</evidence>
<dbReference type="Gene3D" id="1.10.10.60">
    <property type="entry name" value="Homeodomain-like"/>
    <property type="match status" value="1"/>
</dbReference>
<proteinExistence type="predicted"/>
<protein>
    <recommendedName>
        <fullName evidence="4">GcrA cell cycle regulator</fullName>
    </recommendedName>
</protein>
<dbReference type="EMBL" id="JAESVA010000002">
    <property type="protein sequence ID" value="MCB8880096.1"/>
    <property type="molecule type" value="Genomic_DNA"/>
</dbReference>
<organism evidence="2 3">
    <name type="scientific">Acidisoma cellulosilyticum</name>
    <dbReference type="NCBI Taxonomy" id="2802395"/>
    <lineage>
        <taxon>Bacteria</taxon>
        <taxon>Pseudomonadati</taxon>
        <taxon>Pseudomonadota</taxon>
        <taxon>Alphaproteobacteria</taxon>
        <taxon>Acetobacterales</taxon>
        <taxon>Acidocellaceae</taxon>
        <taxon>Acidisoma</taxon>
    </lineage>
</organism>
<evidence type="ECO:0000313" key="2">
    <source>
        <dbReference type="EMBL" id="MCB8880096.1"/>
    </source>
</evidence>
<dbReference type="Proteomes" id="UP000721844">
    <property type="component" value="Unassembled WGS sequence"/>
</dbReference>
<evidence type="ECO:0000256" key="1">
    <source>
        <dbReference type="SAM" id="MobiDB-lite"/>
    </source>
</evidence>
<reference evidence="2 3" key="1">
    <citation type="journal article" date="2021" name="Microorganisms">
        <title>Acidisoma silvae sp. nov. and Acidisomacellulosilytica sp. nov., Two Acidophilic Bacteria Isolated from Decaying Wood, Hydrolyzing Cellulose and Producing Poly-3-hydroxybutyrate.</title>
        <authorList>
            <person name="Mieszkin S."/>
            <person name="Pouder E."/>
            <person name="Uroz S."/>
            <person name="Simon-Colin C."/>
            <person name="Alain K."/>
        </authorList>
    </citation>
    <scope>NUCLEOTIDE SEQUENCE [LARGE SCALE GENOMIC DNA]</scope>
    <source>
        <strain evidence="2 3">HW T5.17</strain>
    </source>
</reference>
<accession>A0A964E354</accession>